<keyword evidence="4" id="KW-1185">Reference proteome</keyword>
<dbReference type="GO" id="GO:0008202">
    <property type="term" value="P:steroid metabolic process"/>
    <property type="evidence" value="ECO:0007669"/>
    <property type="project" value="TreeGrafter"/>
</dbReference>
<dbReference type="PANTHER" id="PTHR43313:SF36">
    <property type="entry name" value="D-BETA-HYDROXYBUTYRATE DEHYDROGENASE, MITOCHONDRIAL"/>
    <property type="match status" value="1"/>
</dbReference>
<evidence type="ECO:0000256" key="2">
    <source>
        <dbReference type="SAM" id="Phobius"/>
    </source>
</evidence>
<evidence type="ECO:0000256" key="1">
    <source>
        <dbReference type="ARBA" id="ARBA00023002"/>
    </source>
</evidence>
<dbReference type="Gene3D" id="3.40.50.720">
    <property type="entry name" value="NAD(P)-binding Rossmann-like Domain"/>
    <property type="match status" value="1"/>
</dbReference>
<reference evidence="3 4" key="1">
    <citation type="journal article" date="2023" name="Arcadia Sci">
        <title>De novo assembly of a long-read Amblyomma americanum tick genome.</title>
        <authorList>
            <person name="Chou S."/>
            <person name="Poskanzer K.E."/>
            <person name="Rollins M."/>
            <person name="Thuy-Boun P.S."/>
        </authorList>
    </citation>
    <scope>NUCLEOTIDE SEQUENCE [LARGE SCALE GENOMIC DNA]</scope>
    <source>
        <strain evidence="3">F_SG_1</strain>
        <tissue evidence="3">Salivary glands</tissue>
    </source>
</reference>
<dbReference type="Pfam" id="PF00106">
    <property type="entry name" value="adh_short"/>
    <property type="match status" value="1"/>
</dbReference>
<keyword evidence="2" id="KW-1133">Transmembrane helix</keyword>
<organism evidence="3 4">
    <name type="scientific">Amblyomma americanum</name>
    <name type="common">Lone star tick</name>
    <dbReference type="NCBI Taxonomy" id="6943"/>
    <lineage>
        <taxon>Eukaryota</taxon>
        <taxon>Metazoa</taxon>
        <taxon>Ecdysozoa</taxon>
        <taxon>Arthropoda</taxon>
        <taxon>Chelicerata</taxon>
        <taxon>Arachnida</taxon>
        <taxon>Acari</taxon>
        <taxon>Parasitiformes</taxon>
        <taxon>Ixodida</taxon>
        <taxon>Ixodoidea</taxon>
        <taxon>Ixodidae</taxon>
        <taxon>Amblyomminae</taxon>
        <taxon>Amblyomma</taxon>
    </lineage>
</organism>
<evidence type="ECO:0000313" key="4">
    <source>
        <dbReference type="Proteomes" id="UP001321473"/>
    </source>
</evidence>
<dbReference type="InterPro" id="IPR020904">
    <property type="entry name" value="Sc_DH/Rdtase_CS"/>
</dbReference>
<gene>
    <name evidence="3" type="ORF">V5799_022518</name>
</gene>
<dbReference type="Proteomes" id="UP001321473">
    <property type="component" value="Unassembled WGS sequence"/>
</dbReference>
<dbReference type="InterPro" id="IPR002347">
    <property type="entry name" value="SDR_fam"/>
</dbReference>
<dbReference type="EMBL" id="JARKHS020001531">
    <property type="protein sequence ID" value="KAK8787708.1"/>
    <property type="molecule type" value="Genomic_DNA"/>
</dbReference>
<protein>
    <recommendedName>
        <fullName evidence="5">Corticosteroid 11-beta-dehydrogenase</fullName>
    </recommendedName>
</protein>
<comment type="caution">
    <text evidence="3">The sequence shown here is derived from an EMBL/GenBank/DDBJ whole genome shotgun (WGS) entry which is preliminary data.</text>
</comment>
<evidence type="ECO:0000313" key="3">
    <source>
        <dbReference type="EMBL" id="KAK8787708.1"/>
    </source>
</evidence>
<feature type="transmembrane region" description="Helical" evidence="2">
    <location>
        <begin position="357"/>
        <end position="374"/>
    </location>
</feature>
<evidence type="ECO:0008006" key="5">
    <source>
        <dbReference type="Google" id="ProtNLM"/>
    </source>
</evidence>
<dbReference type="GO" id="GO:0016491">
    <property type="term" value="F:oxidoreductase activity"/>
    <property type="evidence" value="ECO:0007669"/>
    <property type="project" value="UniProtKB-KW"/>
</dbReference>
<dbReference type="InterPro" id="IPR036291">
    <property type="entry name" value="NAD(P)-bd_dom_sf"/>
</dbReference>
<keyword evidence="2" id="KW-0472">Membrane</keyword>
<dbReference type="PROSITE" id="PS00061">
    <property type="entry name" value="ADH_SHORT"/>
    <property type="match status" value="1"/>
</dbReference>
<name>A0AAQ4FMB6_AMBAM</name>
<keyword evidence="2" id="KW-0812">Transmembrane</keyword>
<feature type="transmembrane region" description="Helical" evidence="2">
    <location>
        <begin position="12"/>
        <end position="30"/>
    </location>
</feature>
<keyword evidence="1" id="KW-0560">Oxidoreductase</keyword>
<dbReference type="AlphaFoldDB" id="A0AAQ4FMB6"/>
<dbReference type="SUPFAM" id="SSF51735">
    <property type="entry name" value="NAD(P)-binding Rossmann-fold domains"/>
    <property type="match status" value="1"/>
</dbReference>
<feature type="transmembrane region" description="Helical" evidence="2">
    <location>
        <begin position="36"/>
        <end position="61"/>
    </location>
</feature>
<dbReference type="PANTHER" id="PTHR43313">
    <property type="entry name" value="SHORT-CHAIN DEHYDROGENASE/REDUCTASE FAMILY 9C"/>
    <property type="match status" value="1"/>
</dbReference>
<sequence>MRVSKRSGWRGMYRELTVYLLTPTVAYVTLSLVPSLWTPVMAISSAIGLCVVCFFTLGYFLNSLLPDAGVSPAGKAVLITGCDSGFGYRLALRLDRLGFQWLRSSPTDPEYPGFEPDRGGSASMEVFAGCLFPQGEGAHSLQLKASTKLHVVPLNVTKDEDFRRAVDYVRRHLDGNGLWAVVANAGVFGSMELEWWNIAEIHQHFDINVYGCVRTVQAFLPLLRLSKGRIVLMASYAGLATATWNNVYSMTKHAVIALGDGLRREMMKWGISVCLVEPTYYKTAILPKPEAIIKKYHESNLPQEVKDAYGDDYVTEMAQISVDTMALFARDNVDEVVDTMEKAVCSRHPRQMYRCDGFVRWLLVVVFLCFPLVFQDLLDYTFLHYHSLGPDGKLVMKPSVLERLTNKIKSILAPQKLKK</sequence>
<accession>A0AAQ4FMB6</accession>
<dbReference type="PRINTS" id="PR00081">
    <property type="entry name" value="GDHRDH"/>
</dbReference>
<proteinExistence type="predicted"/>